<evidence type="ECO:0000256" key="2">
    <source>
        <dbReference type="SAM" id="Phobius"/>
    </source>
</evidence>
<reference evidence="3 4" key="1">
    <citation type="submission" date="2015-01" db="EMBL/GenBank/DDBJ databases">
        <title>Ahrensia donghaiensis sp. nov., a novel dimethylsulphoniopropionate-cleavage bacterium isolated from seawater and emended descriptions of the genus Ahrensia and Ahrensia kielensis.</title>
        <authorList>
            <person name="Liu J."/>
        </authorList>
    </citation>
    <scope>NUCLEOTIDE SEQUENCE [LARGE SCALE GENOMIC DNA]</scope>
    <source>
        <strain evidence="3 4">LZD062</strain>
    </source>
</reference>
<feature type="region of interest" description="Disordered" evidence="1">
    <location>
        <begin position="12"/>
        <end position="32"/>
    </location>
</feature>
<dbReference type="Proteomes" id="UP000038011">
    <property type="component" value="Unassembled WGS sequence"/>
</dbReference>
<gene>
    <name evidence="3" type="ORF">SU32_16375</name>
</gene>
<keyword evidence="2" id="KW-1133">Transmembrane helix</keyword>
<dbReference type="RefSeq" id="WP_054000461.1">
    <property type="nucleotide sequence ID" value="NZ_JXMU01000036.1"/>
</dbReference>
<feature type="transmembrane region" description="Helical" evidence="2">
    <location>
        <begin position="44"/>
        <end position="63"/>
    </location>
</feature>
<evidence type="ECO:0000313" key="3">
    <source>
        <dbReference type="EMBL" id="KPA99976.1"/>
    </source>
</evidence>
<dbReference type="PATRIC" id="fig|1514904.3.peg.2683"/>
<keyword evidence="2" id="KW-0812">Transmembrane</keyword>
<dbReference type="EMBL" id="JXMU01000036">
    <property type="protein sequence ID" value="KPA99976.1"/>
    <property type="molecule type" value="Genomic_DNA"/>
</dbReference>
<protein>
    <submittedName>
        <fullName evidence="3">Uncharacterized protein</fullName>
    </submittedName>
</protein>
<evidence type="ECO:0000313" key="4">
    <source>
        <dbReference type="Proteomes" id="UP000038011"/>
    </source>
</evidence>
<organism evidence="3 4">
    <name type="scientific">Ahrensia marina</name>
    <dbReference type="NCBI Taxonomy" id="1514904"/>
    <lineage>
        <taxon>Bacteria</taxon>
        <taxon>Pseudomonadati</taxon>
        <taxon>Pseudomonadota</taxon>
        <taxon>Alphaproteobacteria</taxon>
        <taxon>Hyphomicrobiales</taxon>
        <taxon>Ahrensiaceae</taxon>
        <taxon>Ahrensia</taxon>
    </lineage>
</organism>
<dbReference type="AlphaFoldDB" id="A0A0M9GKK8"/>
<proteinExistence type="predicted"/>
<keyword evidence="2" id="KW-0472">Membrane</keyword>
<keyword evidence="4" id="KW-1185">Reference proteome</keyword>
<evidence type="ECO:0000256" key="1">
    <source>
        <dbReference type="SAM" id="MobiDB-lite"/>
    </source>
</evidence>
<sequence length="170" mass="19168">MHKKDKNTEAYMKGLSGVPDNHNNPTESFYHNLGRKSRAPNVEFHGLGLGILVVIAAAFFLLMQPIEWSLEQKYKGYAKASILNKGQTVDKDGEYFTHFVNQETNLFYSKTSSSRFGYWSKGKCVRKIATLGDRVEVETKGLNGSGKRKTYKKYVQAGHLTELGKSHCRA</sequence>
<accession>A0A0M9GKK8</accession>
<name>A0A0M9GKK8_9HYPH</name>
<comment type="caution">
    <text evidence="3">The sequence shown here is derived from an EMBL/GenBank/DDBJ whole genome shotgun (WGS) entry which is preliminary data.</text>
</comment>